<evidence type="ECO:0000313" key="3">
    <source>
        <dbReference type="Proteomes" id="UP000183832"/>
    </source>
</evidence>
<reference evidence="2 3" key="1">
    <citation type="submission" date="2015-04" db="EMBL/GenBank/DDBJ databases">
        <authorList>
            <person name="Syromyatnikov M.Y."/>
            <person name="Popov V.N."/>
        </authorList>
    </citation>
    <scope>NUCLEOTIDE SEQUENCE [LARGE SCALE GENOMIC DNA]</scope>
</reference>
<dbReference type="Proteomes" id="UP000183832">
    <property type="component" value="Unassembled WGS sequence"/>
</dbReference>
<accession>A0A1J1IN06</accession>
<organism evidence="2 3">
    <name type="scientific">Clunio marinus</name>
    <dbReference type="NCBI Taxonomy" id="568069"/>
    <lineage>
        <taxon>Eukaryota</taxon>
        <taxon>Metazoa</taxon>
        <taxon>Ecdysozoa</taxon>
        <taxon>Arthropoda</taxon>
        <taxon>Hexapoda</taxon>
        <taxon>Insecta</taxon>
        <taxon>Pterygota</taxon>
        <taxon>Neoptera</taxon>
        <taxon>Endopterygota</taxon>
        <taxon>Diptera</taxon>
        <taxon>Nematocera</taxon>
        <taxon>Chironomoidea</taxon>
        <taxon>Chironomidae</taxon>
        <taxon>Clunio</taxon>
    </lineage>
</organism>
<dbReference type="AlphaFoldDB" id="A0A1J1IN06"/>
<protein>
    <submittedName>
        <fullName evidence="2">CLUMA_CG014615, isoform A</fullName>
    </submittedName>
</protein>
<evidence type="ECO:0000313" key="2">
    <source>
        <dbReference type="EMBL" id="CRL00932.1"/>
    </source>
</evidence>
<keyword evidence="3" id="KW-1185">Reference proteome</keyword>
<gene>
    <name evidence="2" type="ORF">CLUMA_CG014615</name>
</gene>
<name>A0A1J1IN06_9DIPT</name>
<feature type="region of interest" description="Disordered" evidence="1">
    <location>
        <begin position="43"/>
        <end position="74"/>
    </location>
</feature>
<feature type="compositionally biased region" description="Basic and acidic residues" evidence="1">
    <location>
        <begin position="63"/>
        <end position="74"/>
    </location>
</feature>
<dbReference type="EMBL" id="CVRI01000055">
    <property type="protein sequence ID" value="CRL00932.1"/>
    <property type="molecule type" value="Genomic_DNA"/>
</dbReference>
<sequence length="74" mass="8082">MIKNILKHSPFSEFEQHSVPNTNIVLPRIKIKNMTTAYPSKPQIRNIVGTGSGGGGLGQDRVQSTHEHAGFIPC</sequence>
<evidence type="ECO:0000256" key="1">
    <source>
        <dbReference type="SAM" id="MobiDB-lite"/>
    </source>
</evidence>
<proteinExistence type="predicted"/>